<dbReference type="EMBL" id="CZBI01000004">
    <property type="protein sequence ID" value="CUQ23001.1"/>
    <property type="molecule type" value="Genomic_DNA"/>
</dbReference>
<protein>
    <submittedName>
        <fullName evidence="1">Uncharacterized phage-encoded protein</fullName>
    </submittedName>
</protein>
<accession>A0A174UQ56</accession>
<organism evidence="1 2">
    <name type="scientific">Bacteroides thetaiotaomicron</name>
    <dbReference type="NCBI Taxonomy" id="818"/>
    <lineage>
        <taxon>Bacteria</taxon>
        <taxon>Pseudomonadati</taxon>
        <taxon>Bacteroidota</taxon>
        <taxon>Bacteroidia</taxon>
        <taxon>Bacteroidales</taxon>
        <taxon>Bacteroidaceae</taxon>
        <taxon>Bacteroides</taxon>
    </lineage>
</organism>
<dbReference type="Pfam" id="PF09669">
    <property type="entry name" value="Phage_pRha"/>
    <property type="match status" value="1"/>
</dbReference>
<evidence type="ECO:0000313" key="1">
    <source>
        <dbReference type="EMBL" id="CUQ23001.1"/>
    </source>
</evidence>
<proteinExistence type="predicted"/>
<gene>
    <name evidence="1" type="ORF">ERS852557_03086</name>
</gene>
<evidence type="ECO:0000313" key="2">
    <source>
        <dbReference type="Proteomes" id="UP000095541"/>
    </source>
</evidence>
<reference evidence="1 2" key="1">
    <citation type="submission" date="2015-09" db="EMBL/GenBank/DDBJ databases">
        <authorList>
            <consortium name="Pathogen Informatics"/>
        </authorList>
    </citation>
    <scope>NUCLEOTIDE SEQUENCE [LARGE SCALE GENOMIC DNA]</scope>
    <source>
        <strain evidence="1 2">2789STDY5834945</strain>
    </source>
</reference>
<dbReference type="RefSeq" id="WP_055219880.1">
    <property type="nucleotide sequence ID" value="NZ_CZBI01000004.1"/>
</dbReference>
<dbReference type="InterPro" id="IPR014054">
    <property type="entry name" value="Phage_regulatory_Rha"/>
</dbReference>
<name>A0A174UQ56_BACT4</name>
<sequence length="81" mass="9115">MTELVFKGENNQALTNSLLVAEKFGKRHDSVFRSINQMIVNSPQKCGKLFVISSYIDSSGKENQMYVMNRKGFSIFVMGCA</sequence>
<dbReference type="AlphaFoldDB" id="A0A174UQ56"/>
<dbReference type="NCBIfam" id="TIGR02681">
    <property type="entry name" value="phage_pRha"/>
    <property type="match status" value="1"/>
</dbReference>
<dbReference type="Proteomes" id="UP000095541">
    <property type="component" value="Unassembled WGS sequence"/>
</dbReference>